<reference evidence="2" key="1">
    <citation type="journal article" date="2012" name="PLoS Genet.">
        <title>The genomes of the fungal plant pathogens Cladosporium fulvum and Dothistroma septosporum reveal adaptation to different hosts and lifestyles but also signatures of common ancestry.</title>
        <authorList>
            <person name="de Wit P.J.G.M."/>
            <person name="van der Burgt A."/>
            <person name="Oekmen B."/>
            <person name="Stergiopoulos I."/>
            <person name="Abd-Elsalam K.A."/>
            <person name="Aerts A.L."/>
            <person name="Bahkali A.H."/>
            <person name="Beenen H.G."/>
            <person name="Chettri P."/>
            <person name="Cox M.P."/>
            <person name="Datema E."/>
            <person name="de Vries R.P."/>
            <person name="Dhillon B."/>
            <person name="Ganley A.R."/>
            <person name="Griffiths S.A."/>
            <person name="Guo Y."/>
            <person name="Hamelin R.C."/>
            <person name="Henrissat B."/>
            <person name="Kabir M.S."/>
            <person name="Jashni M.K."/>
            <person name="Kema G."/>
            <person name="Klaubauf S."/>
            <person name="Lapidus A."/>
            <person name="Levasseur A."/>
            <person name="Lindquist E."/>
            <person name="Mehrabi R."/>
            <person name="Ohm R.A."/>
            <person name="Owen T.J."/>
            <person name="Salamov A."/>
            <person name="Schwelm A."/>
            <person name="Schijlen E."/>
            <person name="Sun H."/>
            <person name="van den Burg H.A."/>
            <person name="van Ham R.C.H.J."/>
            <person name="Zhang S."/>
            <person name="Goodwin S.B."/>
            <person name="Grigoriev I.V."/>
            <person name="Collemare J."/>
            <person name="Bradshaw R.E."/>
        </authorList>
    </citation>
    <scope>NUCLEOTIDE SEQUENCE [LARGE SCALE GENOMIC DNA]</scope>
    <source>
        <strain evidence="2">NZE10 / CBS 128990</strain>
    </source>
</reference>
<protein>
    <submittedName>
        <fullName evidence="1">Uncharacterized protein</fullName>
    </submittedName>
</protein>
<evidence type="ECO:0000313" key="1">
    <source>
        <dbReference type="EMBL" id="EME50297.1"/>
    </source>
</evidence>
<sequence length="56" mass="6339">MYADLRFVNLIYGLNSIRDLVMQEAHERAMTSMILCKEVSDHEAGETAYESTAVSK</sequence>
<dbReference type="EMBL" id="KB446535">
    <property type="protein sequence ID" value="EME50297.1"/>
    <property type="molecule type" value="Genomic_DNA"/>
</dbReference>
<dbReference type="AlphaFoldDB" id="N1Q3N7"/>
<keyword evidence="2" id="KW-1185">Reference proteome</keyword>
<gene>
    <name evidence="1" type="ORF">DOTSEDRAFT_68983</name>
</gene>
<dbReference type="HOGENOM" id="CLU_3014120_0_0_1"/>
<name>N1Q3N7_DOTSN</name>
<accession>N1Q3N7</accession>
<organism evidence="1 2">
    <name type="scientific">Dothistroma septosporum (strain NZE10 / CBS 128990)</name>
    <name type="common">Red band needle blight fungus</name>
    <name type="synonym">Mycosphaerella pini</name>
    <dbReference type="NCBI Taxonomy" id="675120"/>
    <lineage>
        <taxon>Eukaryota</taxon>
        <taxon>Fungi</taxon>
        <taxon>Dikarya</taxon>
        <taxon>Ascomycota</taxon>
        <taxon>Pezizomycotina</taxon>
        <taxon>Dothideomycetes</taxon>
        <taxon>Dothideomycetidae</taxon>
        <taxon>Mycosphaerellales</taxon>
        <taxon>Mycosphaerellaceae</taxon>
        <taxon>Dothistroma</taxon>
    </lineage>
</organism>
<evidence type="ECO:0000313" key="2">
    <source>
        <dbReference type="Proteomes" id="UP000016933"/>
    </source>
</evidence>
<dbReference type="Proteomes" id="UP000016933">
    <property type="component" value="Unassembled WGS sequence"/>
</dbReference>
<reference evidence="1 2" key="2">
    <citation type="journal article" date="2012" name="PLoS Pathog.">
        <title>Diverse lifestyles and strategies of plant pathogenesis encoded in the genomes of eighteen Dothideomycetes fungi.</title>
        <authorList>
            <person name="Ohm R.A."/>
            <person name="Feau N."/>
            <person name="Henrissat B."/>
            <person name="Schoch C.L."/>
            <person name="Horwitz B.A."/>
            <person name="Barry K.W."/>
            <person name="Condon B.J."/>
            <person name="Copeland A.C."/>
            <person name="Dhillon B."/>
            <person name="Glaser F."/>
            <person name="Hesse C.N."/>
            <person name="Kosti I."/>
            <person name="LaButti K."/>
            <person name="Lindquist E.A."/>
            <person name="Lucas S."/>
            <person name="Salamov A.A."/>
            <person name="Bradshaw R.E."/>
            <person name="Ciuffetti L."/>
            <person name="Hamelin R.C."/>
            <person name="Kema G.H.J."/>
            <person name="Lawrence C."/>
            <person name="Scott J.A."/>
            <person name="Spatafora J.W."/>
            <person name="Turgeon B.G."/>
            <person name="de Wit P.J.G.M."/>
            <person name="Zhong S."/>
            <person name="Goodwin S.B."/>
            <person name="Grigoriev I.V."/>
        </authorList>
    </citation>
    <scope>NUCLEOTIDE SEQUENCE [LARGE SCALE GENOMIC DNA]</scope>
    <source>
        <strain evidence="2">NZE10 / CBS 128990</strain>
    </source>
</reference>
<proteinExistence type="predicted"/>